<dbReference type="GO" id="GO:0015035">
    <property type="term" value="F:protein-disulfide reductase activity"/>
    <property type="evidence" value="ECO:0007669"/>
    <property type="project" value="InterPro"/>
</dbReference>
<evidence type="ECO:0000256" key="1">
    <source>
        <dbReference type="ARBA" id="ARBA00001974"/>
    </source>
</evidence>
<evidence type="ECO:0000256" key="14">
    <source>
        <dbReference type="ARBA" id="ARBA00023284"/>
    </source>
</evidence>
<feature type="binding site" evidence="16">
    <location>
        <position position="223"/>
    </location>
    <ligand>
        <name>FAD</name>
        <dbReference type="ChEBI" id="CHEBI:57692"/>
    </ligand>
</feature>
<accession>A0AAE9WB03</accession>
<reference evidence="19 20" key="1">
    <citation type="journal article" date="2023" name="G3 (Bethesda)">
        <title>A high-quality reference genome for the fission yeast Schizosaccharomyces osmophilus.</title>
        <authorList>
            <person name="Jia G.S."/>
            <person name="Zhang W.C."/>
            <person name="Liang Y."/>
            <person name="Liu X.H."/>
            <person name="Rhind N."/>
            <person name="Pidoux A."/>
            <person name="Brysch-Herzberg M."/>
            <person name="Du L.L."/>
        </authorList>
    </citation>
    <scope>NUCLEOTIDE SEQUENCE [LARGE SCALE GENOMIC DNA]</scope>
    <source>
        <strain evidence="19 20">CBS 15793</strain>
    </source>
</reference>
<comment type="subcellular location">
    <subcellularLocation>
        <location evidence="2">Endoplasmic reticulum membrane</location>
        <topology evidence="2">Peripheral membrane protein</topology>
        <orientation evidence="2">Lumenal side</orientation>
    </subcellularLocation>
</comment>
<keyword evidence="5" id="KW-0285">Flavoprotein</keyword>
<keyword evidence="8 16" id="KW-0274">FAD</keyword>
<evidence type="ECO:0000256" key="2">
    <source>
        <dbReference type="ARBA" id="ARBA00004367"/>
    </source>
</evidence>
<evidence type="ECO:0000256" key="12">
    <source>
        <dbReference type="ARBA" id="ARBA00023157"/>
    </source>
</evidence>
<evidence type="ECO:0000256" key="16">
    <source>
        <dbReference type="PIRSR" id="PIRSR017205-2"/>
    </source>
</evidence>
<dbReference type="RefSeq" id="XP_056037255.1">
    <property type="nucleotide sequence ID" value="XM_056179948.1"/>
</dbReference>
<keyword evidence="7" id="KW-0256">Endoplasmic reticulum</keyword>
<keyword evidence="9" id="KW-0249">Electron transport</keyword>
<feature type="binding site" evidence="16">
    <location>
        <position position="255"/>
    </location>
    <ligand>
        <name>FAD</name>
        <dbReference type="ChEBI" id="CHEBI:57692"/>
    </ligand>
</feature>
<evidence type="ECO:0000256" key="5">
    <source>
        <dbReference type="ARBA" id="ARBA00022630"/>
    </source>
</evidence>
<dbReference type="PIRSF" id="PIRSF017205">
    <property type="entry name" value="ERO1"/>
    <property type="match status" value="1"/>
</dbReference>
<dbReference type="GO" id="GO:0034975">
    <property type="term" value="P:protein folding in endoplasmic reticulum"/>
    <property type="evidence" value="ECO:0007669"/>
    <property type="project" value="InterPro"/>
</dbReference>
<evidence type="ECO:0000256" key="4">
    <source>
        <dbReference type="ARBA" id="ARBA00022448"/>
    </source>
</evidence>
<keyword evidence="11" id="KW-0472">Membrane</keyword>
<keyword evidence="13" id="KW-0325">Glycoprotein</keyword>
<feature type="binding site" evidence="16">
    <location>
        <position position="160"/>
    </location>
    <ligand>
        <name>FAD</name>
        <dbReference type="ChEBI" id="CHEBI:57692"/>
    </ligand>
</feature>
<dbReference type="GO" id="GO:0071949">
    <property type="term" value="F:FAD binding"/>
    <property type="evidence" value="ECO:0007669"/>
    <property type="project" value="InterPro"/>
</dbReference>
<evidence type="ECO:0000256" key="3">
    <source>
        <dbReference type="ARBA" id="ARBA00008277"/>
    </source>
</evidence>
<dbReference type="PANTHER" id="PTHR12613:SF11">
    <property type="entry name" value="ERO1-LIKE PROTEIN 1"/>
    <property type="match status" value="1"/>
</dbReference>
<feature type="disulfide bond" description="Redox-active" evidence="17">
    <location>
        <begin position="358"/>
        <end position="361"/>
    </location>
</feature>
<feature type="chain" id="PRO_5042288129" evidence="18">
    <location>
        <begin position="17"/>
        <end position="467"/>
    </location>
</feature>
<dbReference type="GO" id="GO:0016972">
    <property type="term" value="F:thiol oxidase activity"/>
    <property type="evidence" value="ECO:0007669"/>
    <property type="project" value="InterPro"/>
</dbReference>
<dbReference type="Proteomes" id="UP001212411">
    <property type="component" value="Chromosome 1"/>
</dbReference>
<evidence type="ECO:0000256" key="9">
    <source>
        <dbReference type="ARBA" id="ARBA00022982"/>
    </source>
</evidence>
<dbReference type="InterPro" id="IPR007266">
    <property type="entry name" value="Ero1"/>
</dbReference>
<dbReference type="SUPFAM" id="SSF110019">
    <property type="entry name" value="ERO1-like"/>
    <property type="match status" value="1"/>
</dbReference>
<sequence>MFGISKLVTIWHAVWAYLLLPNMGISQTEVDTDAIYGMQSRIRTLLPVMTEQSDYFSNYKLNLYRAECPLWDNDNAMCSSQGCAVDTLEENEVSDVWKRFSDVDPSSKKNETKCNWEHNSQLDYCYLDEVSSEQDCVFVSLVNNPERFTGYSGDHTAAIWRNIYEQNCFVVDDDESLKEKSRRESFYKPGMYPFQLSPKEDDILTISPSVASQEKRMLNKIISGFHASISSHICENYYDTNRNRWTRNLECWLAKVGNYPERIENIFFNYALLHQAFVRIADQLVEMENNSTSSFCPDNLAIDARTKLAFDNLAFIAQQDRKVIMSSKFFADEESQKFKETFRKHFHDVSRIMDCVGCDKCRLWGKLQITGYGTALKLLFEPETQLNDLRPSEIVALVNTFDRIAHSVQSSFWFQLRRRADLSVKFIQFVIALSFKAPTREILSFFAEQLWYIFYAILYICNVPRLI</sequence>
<feature type="active site" description="Nucleophile" evidence="15">
    <location>
        <position position="358"/>
    </location>
</feature>
<feature type="active site" evidence="15">
    <location>
        <position position="361"/>
    </location>
</feature>
<evidence type="ECO:0000256" key="10">
    <source>
        <dbReference type="ARBA" id="ARBA00023002"/>
    </source>
</evidence>
<keyword evidence="4" id="KW-0813">Transport</keyword>
<evidence type="ECO:0000256" key="13">
    <source>
        <dbReference type="ARBA" id="ARBA00023180"/>
    </source>
</evidence>
<evidence type="ECO:0000313" key="20">
    <source>
        <dbReference type="Proteomes" id="UP001212411"/>
    </source>
</evidence>
<keyword evidence="20" id="KW-1185">Reference proteome</keyword>
<evidence type="ECO:0000313" key="19">
    <source>
        <dbReference type="EMBL" id="WBW73012.1"/>
    </source>
</evidence>
<feature type="binding site" evidence="16">
    <location>
        <position position="147"/>
    </location>
    <ligand>
        <name>FAD</name>
        <dbReference type="ChEBI" id="CHEBI:57692"/>
    </ligand>
</feature>
<keyword evidence="10" id="KW-0560">Oxidoreductase</keyword>
<comment type="similarity">
    <text evidence="3">Belongs to the EROs family.</text>
</comment>
<dbReference type="Pfam" id="PF04137">
    <property type="entry name" value="ERO1"/>
    <property type="match status" value="1"/>
</dbReference>
<keyword evidence="14" id="KW-0676">Redox-active center</keyword>
<feature type="signal peptide" evidence="18">
    <location>
        <begin position="1"/>
        <end position="16"/>
    </location>
</feature>
<dbReference type="InterPro" id="IPR037192">
    <property type="entry name" value="ERO1-like_sf"/>
</dbReference>
<feature type="binding site" evidence="16">
    <location>
        <position position="226"/>
    </location>
    <ligand>
        <name>FAD</name>
        <dbReference type="ChEBI" id="CHEBI:57692"/>
    </ligand>
</feature>
<evidence type="ECO:0000256" key="8">
    <source>
        <dbReference type="ARBA" id="ARBA00022827"/>
    </source>
</evidence>
<evidence type="ECO:0000256" key="15">
    <source>
        <dbReference type="PIRSR" id="PIRSR017205-1"/>
    </source>
</evidence>
<feature type="binding site" evidence="16">
    <location>
        <position position="149"/>
    </location>
    <ligand>
        <name>FAD</name>
        <dbReference type="ChEBI" id="CHEBI:57692"/>
    </ligand>
</feature>
<dbReference type="EMBL" id="CP115611">
    <property type="protein sequence ID" value="WBW73012.1"/>
    <property type="molecule type" value="Genomic_DNA"/>
</dbReference>
<evidence type="ECO:0000256" key="18">
    <source>
        <dbReference type="SAM" id="SignalP"/>
    </source>
</evidence>
<feature type="disulfide bond" evidence="17">
    <location>
        <begin position="114"/>
        <end position="125"/>
    </location>
</feature>
<comment type="cofactor">
    <cofactor evidence="1 16">
        <name>FAD</name>
        <dbReference type="ChEBI" id="CHEBI:57692"/>
    </cofactor>
</comment>
<evidence type="ECO:0000256" key="17">
    <source>
        <dbReference type="PIRSR" id="PIRSR017205-3"/>
    </source>
</evidence>
<dbReference type="GO" id="GO:0005789">
    <property type="term" value="C:endoplasmic reticulum membrane"/>
    <property type="evidence" value="ECO:0007669"/>
    <property type="project" value="UniProtKB-SubCell"/>
</dbReference>
<dbReference type="AlphaFoldDB" id="A0AAE9WB03"/>
<keyword evidence="6 18" id="KW-0732">Signal</keyword>
<evidence type="ECO:0000256" key="11">
    <source>
        <dbReference type="ARBA" id="ARBA00023136"/>
    </source>
</evidence>
<name>A0AAE9WB03_9SCHI</name>
<dbReference type="KEGG" id="som:SOMG_01155"/>
<proteinExistence type="inferred from homology"/>
<gene>
    <name evidence="19" type="primary">ero11</name>
    <name evidence="19" type="ORF">SOMG_01155</name>
</gene>
<dbReference type="PANTHER" id="PTHR12613">
    <property type="entry name" value="ERO1-RELATED"/>
    <property type="match status" value="1"/>
</dbReference>
<evidence type="ECO:0000256" key="7">
    <source>
        <dbReference type="ARBA" id="ARBA00022824"/>
    </source>
</evidence>
<organism evidence="19 20">
    <name type="scientific">Schizosaccharomyces osmophilus</name>
    <dbReference type="NCBI Taxonomy" id="2545709"/>
    <lineage>
        <taxon>Eukaryota</taxon>
        <taxon>Fungi</taxon>
        <taxon>Dikarya</taxon>
        <taxon>Ascomycota</taxon>
        <taxon>Taphrinomycotina</taxon>
        <taxon>Schizosaccharomycetes</taxon>
        <taxon>Schizosaccharomycetales</taxon>
        <taxon>Schizosaccharomycetaceae</taxon>
        <taxon>Schizosaccharomyces</taxon>
    </lineage>
</organism>
<keyword evidence="12 17" id="KW-1015">Disulfide bond</keyword>
<protein>
    <submittedName>
        <fullName evidence="19">ER oxidoreductin Ero1a</fullName>
    </submittedName>
</protein>
<evidence type="ECO:0000256" key="6">
    <source>
        <dbReference type="ARBA" id="ARBA00022729"/>
    </source>
</evidence>
<dbReference type="GeneID" id="80874637"/>
<feature type="disulfide bond" description="Redox-active" evidence="17">
    <location>
        <begin position="78"/>
        <end position="83"/>
    </location>
</feature>